<evidence type="ECO:0000256" key="1">
    <source>
        <dbReference type="SAM" id="Phobius"/>
    </source>
</evidence>
<reference evidence="2" key="1">
    <citation type="submission" date="2020-11" db="EMBL/GenBank/DDBJ databases">
        <title>Novosphingobium aureum sp. nov., a marine bacterium isolated from sediment of a salt flat.</title>
        <authorList>
            <person name="Yoo Y."/>
            <person name="Kim J.-J."/>
        </authorList>
    </citation>
    <scope>NUCLEOTIDE SEQUENCE</scope>
    <source>
        <strain evidence="2">YJ-S2-02</strain>
    </source>
</reference>
<sequence>MSREDAPETAPVAGTDTSGKELEFEPLVARPIRWWGWLLGLLVSLACWAAIGWFVGLW</sequence>
<evidence type="ECO:0000313" key="3">
    <source>
        <dbReference type="Proteomes" id="UP000617634"/>
    </source>
</evidence>
<proteinExistence type="predicted"/>
<accession>A0A931MM04</accession>
<protein>
    <submittedName>
        <fullName evidence="2">Uncharacterized protein</fullName>
    </submittedName>
</protein>
<name>A0A931MM04_9SPHN</name>
<comment type="caution">
    <text evidence="2">The sequence shown here is derived from an EMBL/GenBank/DDBJ whole genome shotgun (WGS) entry which is preliminary data.</text>
</comment>
<dbReference type="Proteomes" id="UP000617634">
    <property type="component" value="Unassembled WGS sequence"/>
</dbReference>
<evidence type="ECO:0000313" key="2">
    <source>
        <dbReference type="EMBL" id="MBH0113979.1"/>
    </source>
</evidence>
<organism evidence="2 3">
    <name type="scientific">Novosphingobium aureum</name>
    <dbReference type="NCBI Taxonomy" id="2792964"/>
    <lineage>
        <taxon>Bacteria</taxon>
        <taxon>Pseudomonadati</taxon>
        <taxon>Pseudomonadota</taxon>
        <taxon>Alphaproteobacteria</taxon>
        <taxon>Sphingomonadales</taxon>
        <taxon>Sphingomonadaceae</taxon>
        <taxon>Novosphingobium</taxon>
    </lineage>
</organism>
<gene>
    <name evidence="2" type="ORF">I5E68_13610</name>
</gene>
<dbReference type="EMBL" id="JADZGI010000002">
    <property type="protein sequence ID" value="MBH0113979.1"/>
    <property type="molecule type" value="Genomic_DNA"/>
</dbReference>
<dbReference type="AlphaFoldDB" id="A0A931MM04"/>
<keyword evidence="1" id="KW-0812">Transmembrane</keyword>
<keyword evidence="1" id="KW-1133">Transmembrane helix</keyword>
<keyword evidence="3" id="KW-1185">Reference proteome</keyword>
<feature type="transmembrane region" description="Helical" evidence="1">
    <location>
        <begin position="34"/>
        <end position="55"/>
    </location>
</feature>
<keyword evidence="1" id="KW-0472">Membrane</keyword>